<dbReference type="InterPro" id="IPR027408">
    <property type="entry name" value="PNPase/RNase_PH_dom_sf"/>
</dbReference>
<evidence type="ECO:0000256" key="1">
    <source>
        <dbReference type="ARBA" id="ARBA00008164"/>
    </source>
</evidence>
<dbReference type="WBParaSite" id="maker-uti_cns_0006234-snap-gene-0.2-mRNA-1">
    <property type="protein sequence ID" value="maker-uti_cns_0006234-snap-gene-0.2-mRNA-1"/>
    <property type="gene ID" value="maker-uti_cns_0006234-snap-gene-0.2"/>
</dbReference>
<feature type="compositionally biased region" description="Gly residues" evidence="2">
    <location>
        <begin position="313"/>
        <end position="335"/>
    </location>
</feature>
<dbReference type="AlphaFoldDB" id="A0A1I8HHX9"/>
<dbReference type="PANTHER" id="PTHR43327:SF10">
    <property type="entry name" value="STOMATIN-LIKE PROTEIN 2, MITOCHONDRIAL"/>
    <property type="match status" value="1"/>
</dbReference>
<dbReference type="Gene3D" id="3.30.479.30">
    <property type="entry name" value="Band 7 domain"/>
    <property type="match status" value="1"/>
</dbReference>
<proteinExistence type="inferred from homology"/>
<feature type="domain" description="Band 7" evidence="3">
    <location>
        <begin position="18"/>
        <end position="156"/>
    </location>
</feature>
<evidence type="ECO:0000313" key="5">
    <source>
        <dbReference type="WBParaSite" id="maker-uti_cns_0006234-snap-gene-0.2-mRNA-1"/>
    </source>
</evidence>
<dbReference type="Pfam" id="PF16200">
    <property type="entry name" value="Band_7_C"/>
    <property type="match status" value="1"/>
</dbReference>
<dbReference type="GO" id="GO:0005739">
    <property type="term" value="C:mitochondrion"/>
    <property type="evidence" value="ECO:0007669"/>
    <property type="project" value="TreeGrafter"/>
</dbReference>
<dbReference type="InterPro" id="IPR020568">
    <property type="entry name" value="Ribosomal_Su5_D2-typ_SF"/>
</dbReference>
<dbReference type="GO" id="GO:0009898">
    <property type="term" value="C:cytoplasmic side of plasma membrane"/>
    <property type="evidence" value="ECO:0007669"/>
    <property type="project" value="UniProtKB-ARBA"/>
</dbReference>
<organism evidence="4 5">
    <name type="scientific">Macrostomum lignano</name>
    <dbReference type="NCBI Taxonomy" id="282301"/>
    <lineage>
        <taxon>Eukaryota</taxon>
        <taxon>Metazoa</taxon>
        <taxon>Spiralia</taxon>
        <taxon>Lophotrochozoa</taxon>
        <taxon>Platyhelminthes</taxon>
        <taxon>Rhabditophora</taxon>
        <taxon>Macrostomorpha</taxon>
        <taxon>Macrostomida</taxon>
        <taxon>Macrostomidae</taxon>
        <taxon>Macrostomum</taxon>
    </lineage>
</organism>
<reference evidence="5" key="1">
    <citation type="submission" date="2016-11" db="UniProtKB">
        <authorList>
            <consortium name="WormBaseParasite"/>
        </authorList>
    </citation>
    <scope>IDENTIFICATION</scope>
</reference>
<dbReference type="Gene3D" id="3.30.230.70">
    <property type="entry name" value="GHMP Kinase, N-terminal domain"/>
    <property type="match status" value="1"/>
</dbReference>
<dbReference type="Proteomes" id="UP000095280">
    <property type="component" value="Unplaced"/>
</dbReference>
<dbReference type="Pfam" id="PF01145">
    <property type="entry name" value="Band_7"/>
    <property type="match status" value="1"/>
</dbReference>
<evidence type="ECO:0000256" key="2">
    <source>
        <dbReference type="SAM" id="MobiDB-lite"/>
    </source>
</evidence>
<dbReference type="FunFam" id="3.30.479.30:FF:000004">
    <property type="entry name" value="Putative membrane protease family, stomatin"/>
    <property type="match status" value="1"/>
</dbReference>
<evidence type="ECO:0000259" key="3">
    <source>
        <dbReference type="SMART" id="SM00244"/>
    </source>
</evidence>
<evidence type="ECO:0000313" key="4">
    <source>
        <dbReference type="Proteomes" id="UP000095280"/>
    </source>
</evidence>
<feature type="compositionally biased region" description="Pro residues" evidence="2">
    <location>
        <begin position="287"/>
        <end position="296"/>
    </location>
</feature>
<dbReference type="SUPFAM" id="SSF54211">
    <property type="entry name" value="Ribosomal protein S5 domain 2-like"/>
    <property type="match status" value="1"/>
</dbReference>
<protein>
    <submittedName>
        <fullName evidence="5">PHB domain-containing protein</fullName>
    </submittedName>
</protein>
<comment type="similarity">
    <text evidence="1">Belongs to the band 7/mec-2 family.</text>
</comment>
<accession>A0A1I8HHX9</accession>
<feature type="region of interest" description="Disordered" evidence="2">
    <location>
        <begin position="282"/>
        <end position="336"/>
    </location>
</feature>
<dbReference type="Pfam" id="PF01138">
    <property type="entry name" value="RNase_PH"/>
    <property type="match status" value="1"/>
</dbReference>
<dbReference type="InterPro" id="IPR001247">
    <property type="entry name" value="ExoRNase_PH_dom1"/>
</dbReference>
<dbReference type="SMART" id="SM00244">
    <property type="entry name" value="PHB"/>
    <property type="match status" value="1"/>
</dbReference>
<dbReference type="InterPro" id="IPR032435">
    <property type="entry name" value="STML2-like_C"/>
</dbReference>
<dbReference type="SUPFAM" id="SSF117892">
    <property type="entry name" value="Band 7/SPFH domain"/>
    <property type="match status" value="1"/>
</dbReference>
<dbReference type="PANTHER" id="PTHR43327">
    <property type="entry name" value="STOMATIN-LIKE PROTEIN 2, MITOCHONDRIAL"/>
    <property type="match status" value="1"/>
</dbReference>
<dbReference type="InterPro" id="IPR050710">
    <property type="entry name" value="Band7/mec-2_domain"/>
</dbReference>
<sequence>QRQQRRQFTTGRRLPRNTGIMFVPQQEAWIIERFGKFSRILNPGLNFCLPVPAITVDNVTLQINGVLFLKVFDPYQASYGIEDAEFAMTQLAQTTMRSELGKISLDSVFRERDSLNRAIVETINQASEPWGINCLRYEIRDIILPPKIKDAMQTQVEADRRKRAAILESEGIRNSDINVAEGKKQAQILASEAFQREVLNKALGESEAIIRLAEARAQAIRSVADSLNQANGSSVVSMTIAEKYIEAFSKLAKSTNTVLLPAQSGDIASMVAQALAIYKSVDSSPSSPAPTHPPSGQPSLSSGSTSSTSFYSGGSGGSGGGGLGTSAEQTGGGVSMTGPAAMSDAFYASYERFKNSSGSTVGETNGESRAEQIERDLAKFGYGSSGERRSSAPMRQDNSLFLSTNERKAIANSIANQCRIDGRNLTDIRRIRCRFADTESGCVTARLGATIVVAKVTHDVVEPWPHRPAEGQLQVNLEVPSTDGSQQQQLDDDGLRAQRALERCFKESRCLDLESLCIVPGERVFLIRVTATVINNDGNVIDCAAMAVVLALADYRRPDVSLVQGAVSVGENAPVQLNLNFYPLVQTFGLFDSDGKYIVADLSAK</sequence>
<dbReference type="InterPro" id="IPR036013">
    <property type="entry name" value="Band_7/SPFH_dom_sf"/>
</dbReference>
<feature type="compositionally biased region" description="Low complexity" evidence="2">
    <location>
        <begin position="297"/>
        <end position="312"/>
    </location>
</feature>
<name>A0A1I8HHX9_9PLAT</name>
<dbReference type="CDD" id="cd08829">
    <property type="entry name" value="SPFH_paraslipin"/>
    <property type="match status" value="1"/>
</dbReference>
<dbReference type="GO" id="GO:0007005">
    <property type="term" value="P:mitochondrion organization"/>
    <property type="evidence" value="ECO:0007669"/>
    <property type="project" value="TreeGrafter"/>
</dbReference>
<dbReference type="InterPro" id="IPR001107">
    <property type="entry name" value="Band_7"/>
</dbReference>
<keyword evidence="4" id="KW-1185">Reference proteome</keyword>